<dbReference type="Pfam" id="PF07583">
    <property type="entry name" value="PSCyt2"/>
    <property type="match status" value="1"/>
</dbReference>
<dbReference type="PANTHER" id="PTHR35889">
    <property type="entry name" value="CYCLOINULO-OLIGOSACCHARIDE FRUCTANOTRANSFERASE-RELATED"/>
    <property type="match status" value="1"/>
</dbReference>
<dbReference type="Gene3D" id="2.60.40.1080">
    <property type="match status" value="2"/>
</dbReference>
<organism evidence="3">
    <name type="scientific">Schlesneria paludicola</name>
    <dbReference type="NCBI Taxonomy" id="360056"/>
    <lineage>
        <taxon>Bacteria</taxon>
        <taxon>Pseudomonadati</taxon>
        <taxon>Planctomycetota</taxon>
        <taxon>Planctomycetia</taxon>
        <taxon>Planctomycetales</taxon>
        <taxon>Planctomycetaceae</taxon>
        <taxon>Schlesneria</taxon>
    </lineage>
</organism>
<accession>A0A7C4LJ48</accession>
<evidence type="ECO:0000313" key="3">
    <source>
        <dbReference type="EMBL" id="HGT38292.1"/>
    </source>
</evidence>
<protein>
    <submittedName>
        <fullName evidence="3">DUF1549 domain-containing protein</fullName>
    </submittedName>
</protein>
<evidence type="ECO:0000259" key="1">
    <source>
        <dbReference type="Pfam" id="PF07583"/>
    </source>
</evidence>
<reference evidence="3" key="1">
    <citation type="journal article" date="2020" name="mSystems">
        <title>Genome- and Community-Level Interaction Insights into Carbon Utilization and Element Cycling Functions of Hydrothermarchaeota in Hydrothermal Sediment.</title>
        <authorList>
            <person name="Zhou Z."/>
            <person name="Liu Y."/>
            <person name="Xu W."/>
            <person name="Pan J."/>
            <person name="Luo Z.H."/>
            <person name="Li M."/>
        </authorList>
    </citation>
    <scope>NUCLEOTIDE SEQUENCE [LARGE SCALE GENOMIC DNA]</scope>
    <source>
        <strain evidence="3">SpSt-508</strain>
    </source>
</reference>
<dbReference type="EMBL" id="DSVQ01000006">
    <property type="protein sequence ID" value="HGT38292.1"/>
    <property type="molecule type" value="Genomic_DNA"/>
</dbReference>
<name>A0A7C4LJ48_9PLAN</name>
<dbReference type="AlphaFoldDB" id="A0A7C4LJ48"/>
<dbReference type="Pfam" id="PF07587">
    <property type="entry name" value="PSD1"/>
    <property type="match status" value="1"/>
</dbReference>
<dbReference type="InterPro" id="IPR011444">
    <property type="entry name" value="DUF1549"/>
</dbReference>
<sequence length="822" mass="91159">MAQDAPVLRQCLLSAGVWACGVTLLAADVRVVPERCELGDAFARRQLLVAVDGKDVTRRARYVSRQPQVATVDASGFVVPMANGTTEIEVHAGNQMVVVPVEVRGLDQLRPVDFATEIQPLLSRFGCNSGGCHGKASGQNGFKLSLFGFDTAFDYAALVEEARGRRIFAAAPERSLLLAKATGQIPHGGGQRIVPGSEPYRLMLSWLQAGAPPSAANAPRVVKLHLVPAEQILQPNEQQQVAVLAEYSDGRVRDVTRDTEYASNLDVVAAVNEEGLITAQTATGEAAIMARYMGQVAVCRILRPQGAPLADLPEFQPVNFIDQFTAEKWKKLGLRPSPPCDDATYLRRVTLDLCGRLPTVDEAREFLGDTRPEKRAALVERLLDSPDYAAYFAMKWGSILRNSNLAGADRTAYAFHNWIKDMLARNRPYDEFVRGIVAAAGEWPDAPAINWFWQSRDDQLHQVTADTAQVFLGLRLQCAKCHHHPYERFSQDDYYGLAGFFTRLGRKSFGEPPPYFSSPTVTIGERHPLTGQQIEPKYLDGPVAKFGPEDDPRQALVDWMARPDNPYFAKALVNRLWGHCFGRGIVDQVDDLRETNPPSNPALLDALAREFIAPQHVVWIGNTQKPADHPFDLKHMLRLMVASRTYQLSSVPIPDNLEDRQNFARYYARRLPAEVLLDAVDQACGVKSQFSNMSAEARAVDLPHENFGSYFLDTFDRPRRVTPCECERSTGATLSQVLLLANSDELENKIANGNGRIERLLKEGASTPRIIEELYLAAFSRYPTPQELIAAEAHVMGSGDARRGVEDVLWSLLNSREFGFNH</sequence>
<dbReference type="InterPro" id="IPR022655">
    <property type="entry name" value="DUF1553"/>
</dbReference>
<dbReference type="SUPFAM" id="SSF49373">
    <property type="entry name" value="Invasin/intimin cell-adhesion fragments"/>
    <property type="match status" value="1"/>
</dbReference>
<comment type="caution">
    <text evidence="3">The sequence shown here is derived from an EMBL/GenBank/DDBJ whole genome shotgun (WGS) entry which is preliminary data.</text>
</comment>
<proteinExistence type="predicted"/>
<feature type="domain" description="DUF1549" evidence="1">
    <location>
        <begin position="321"/>
        <end position="503"/>
    </location>
</feature>
<feature type="domain" description="DUF1553" evidence="2">
    <location>
        <begin position="553"/>
        <end position="793"/>
    </location>
</feature>
<dbReference type="PANTHER" id="PTHR35889:SF3">
    <property type="entry name" value="F-BOX DOMAIN-CONTAINING PROTEIN"/>
    <property type="match status" value="1"/>
</dbReference>
<evidence type="ECO:0000259" key="2">
    <source>
        <dbReference type="Pfam" id="PF07587"/>
    </source>
</evidence>
<dbReference type="InterPro" id="IPR008964">
    <property type="entry name" value="Invasin/intimin_cell_adhesion"/>
</dbReference>
<gene>
    <name evidence="3" type="ORF">ENS64_03370</name>
</gene>